<dbReference type="OrthoDB" id="6437663at2759"/>
<name>A0A8X6N7Z0_NEPPI</name>
<dbReference type="AlphaFoldDB" id="A0A8X6N7Z0"/>
<gene>
    <name evidence="1" type="primary">NCL1_48578</name>
    <name evidence="1" type="ORF">NPIL_457831</name>
</gene>
<comment type="caution">
    <text evidence="1">The sequence shown here is derived from an EMBL/GenBank/DDBJ whole genome shotgun (WGS) entry which is preliminary data.</text>
</comment>
<evidence type="ECO:0000313" key="1">
    <source>
        <dbReference type="EMBL" id="GFT00161.1"/>
    </source>
</evidence>
<dbReference type="Proteomes" id="UP000887013">
    <property type="component" value="Unassembled WGS sequence"/>
</dbReference>
<reference evidence="1" key="1">
    <citation type="submission" date="2020-08" db="EMBL/GenBank/DDBJ databases">
        <title>Multicomponent nature underlies the extraordinary mechanical properties of spider dragline silk.</title>
        <authorList>
            <person name="Kono N."/>
            <person name="Nakamura H."/>
            <person name="Mori M."/>
            <person name="Yoshida Y."/>
            <person name="Ohtoshi R."/>
            <person name="Malay A.D."/>
            <person name="Moran D.A.P."/>
            <person name="Tomita M."/>
            <person name="Numata K."/>
            <person name="Arakawa K."/>
        </authorList>
    </citation>
    <scope>NUCLEOTIDE SEQUENCE</scope>
</reference>
<organism evidence="1 2">
    <name type="scientific">Nephila pilipes</name>
    <name type="common">Giant wood spider</name>
    <name type="synonym">Nephila maculata</name>
    <dbReference type="NCBI Taxonomy" id="299642"/>
    <lineage>
        <taxon>Eukaryota</taxon>
        <taxon>Metazoa</taxon>
        <taxon>Ecdysozoa</taxon>
        <taxon>Arthropoda</taxon>
        <taxon>Chelicerata</taxon>
        <taxon>Arachnida</taxon>
        <taxon>Araneae</taxon>
        <taxon>Araneomorphae</taxon>
        <taxon>Entelegynae</taxon>
        <taxon>Araneoidea</taxon>
        <taxon>Nephilidae</taxon>
        <taxon>Nephila</taxon>
    </lineage>
</organism>
<protein>
    <submittedName>
        <fullName evidence="1">Uncharacterized protein</fullName>
    </submittedName>
</protein>
<evidence type="ECO:0000313" key="2">
    <source>
        <dbReference type="Proteomes" id="UP000887013"/>
    </source>
</evidence>
<keyword evidence="2" id="KW-1185">Reference proteome</keyword>
<accession>A0A8X6N7Z0</accession>
<proteinExistence type="predicted"/>
<sequence length="203" mass="24537">MLLVPTLEDLAAVPVAVNLYSDHEIQQFVKETQLRLSPGEEWEIMMKKTLPKYIYSRPLLQKIMIWMKRIHYEVESWKEHHETFVGKNLDPRFIKTFHWKSDGTIDRVKTANVLIESHLLQMRYRFRLACNYWHDERVLPIWDQLTAGLKNYLSKIEIYDIPESERPFNINMIHWIRRFIRYGEGNIGEIGWFRSYNGHIEFL</sequence>
<dbReference type="EMBL" id="BMAW01055295">
    <property type="protein sequence ID" value="GFT00161.1"/>
    <property type="molecule type" value="Genomic_DNA"/>
</dbReference>